<evidence type="ECO:0000256" key="4">
    <source>
        <dbReference type="ARBA" id="ARBA00022827"/>
    </source>
</evidence>
<keyword evidence="6" id="KW-0560">Oxidoreductase</keyword>
<sequence length="545" mass="61582">MTTASIDPRELDETNGVLDVLVVGGGFAGLYQLDQLRSRGFSVKVVEAGDSLGGIWYWNCYPGARTDSTGQIYQYSREDLWKDWSYDELYPSWSGVRDYFAYVDRKLDLSRDIIFSTRVTSADFDGERNQWTVRTDTGRMLRARSVVICTGFGAKPYIPNIKGLNSFAGESHHTALWPQEGLDMAGKRVGIIGTGSSGVQVTQEAAADAEQITIFQRTPNFALPMRQQQLTGQLKEKLKEHLPERFAQRRRSFAGFDMDFIQKSVFEVSDEERADTYEQIWATGGFELWLANYQDILLDEHANRTMYDFWRNKVHQRVTDPVKAEKLAPKDPPHPFGTKRPSLEQNFYDVVNQENVDIVDVNEDPIERISPTGVQTRSGLREFDILVFATGFDANRGGITSIDIRGTNDQLLSHKWSERLDTFMGLATAGFPNLMFVYGPQSPAGFCNGPTCAEVQGEIVVDFLTHVRDGGYQRFETSEDAEQSWTAHVEEVFHMSLFPRAKSWYHGANIPGKPSQMLNYSGGLPSYFDHWEENVAAGYKAFTLS</sequence>
<dbReference type="eggNOG" id="COG2072">
    <property type="taxonomic scope" value="Bacteria"/>
</dbReference>
<evidence type="ECO:0000259" key="8">
    <source>
        <dbReference type="Pfam" id="PF07992"/>
    </source>
</evidence>
<evidence type="ECO:0000256" key="7">
    <source>
        <dbReference type="ARBA" id="ARBA00023033"/>
    </source>
</evidence>
<dbReference type="SUPFAM" id="SSF51905">
    <property type="entry name" value="FAD/NAD(P)-binding domain"/>
    <property type="match status" value="2"/>
</dbReference>
<gene>
    <name evidence="9" type="ORF">EP51_01140</name>
</gene>
<name>A0A076EAQ4_RHOOP</name>
<dbReference type="InterPro" id="IPR050775">
    <property type="entry name" value="FAD-binding_Monooxygenases"/>
</dbReference>
<organism evidence="9 10">
    <name type="scientific">Rhodococcus opacus</name>
    <name type="common">Nocardia opaca</name>
    <dbReference type="NCBI Taxonomy" id="37919"/>
    <lineage>
        <taxon>Bacteria</taxon>
        <taxon>Bacillati</taxon>
        <taxon>Actinomycetota</taxon>
        <taxon>Actinomycetes</taxon>
        <taxon>Mycobacteriales</taxon>
        <taxon>Nocardiaceae</taxon>
        <taxon>Rhodococcus</taxon>
    </lineage>
</organism>
<evidence type="ECO:0000256" key="5">
    <source>
        <dbReference type="ARBA" id="ARBA00022857"/>
    </source>
</evidence>
<keyword evidence="4" id="KW-0274">FAD</keyword>
<evidence type="ECO:0000256" key="2">
    <source>
        <dbReference type="ARBA" id="ARBA00010139"/>
    </source>
</evidence>
<dbReference type="PANTHER" id="PTHR43098">
    <property type="entry name" value="L-ORNITHINE N(5)-MONOOXYGENASE-RELATED"/>
    <property type="match status" value="1"/>
</dbReference>
<keyword evidence="3" id="KW-0285">Flavoprotein</keyword>
<dbReference type="EMBL" id="CP008947">
    <property type="protein sequence ID" value="AII03325.1"/>
    <property type="molecule type" value="Genomic_DNA"/>
</dbReference>
<comment type="cofactor">
    <cofactor evidence="1">
        <name>FAD</name>
        <dbReference type="ChEBI" id="CHEBI:57692"/>
    </cofactor>
</comment>
<dbReference type="Pfam" id="PF07992">
    <property type="entry name" value="Pyr_redox_2"/>
    <property type="match status" value="1"/>
</dbReference>
<keyword evidence="5" id="KW-0521">NADP</keyword>
<dbReference type="InterPro" id="IPR036188">
    <property type="entry name" value="FAD/NAD-bd_sf"/>
</dbReference>
<accession>A0A076EAQ4</accession>
<evidence type="ECO:0000256" key="1">
    <source>
        <dbReference type="ARBA" id="ARBA00001974"/>
    </source>
</evidence>
<evidence type="ECO:0000313" key="9">
    <source>
        <dbReference type="EMBL" id="AII03325.1"/>
    </source>
</evidence>
<proteinExistence type="inferred from homology"/>
<evidence type="ECO:0000256" key="3">
    <source>
        <dbReference type="ARBA" id="ARBA00022630"/>
    </source>
</evidence>
<dbReference type="GO" id="GO:0016709">
    <property type="term" value="F:oxidoreductase activity, acting on paired donors, with incorporation or reduction of molecular oxygen, NAD(P)H as one donor, and incorporation of one atom of oxygen"/>
    <property type="evidence" value="ECO:0007669"/>
    <property type="project" value="UniProtKB-ARBA"/>
</dbReference>
<dbReference type="Gene3D" id="3.50.50.60">
    <property type="entry name" value="FAD/NAD(P)-binding domain"/>
    <property type="match status" value="2"/>
</dbReference>
<dbReference type="InterPro" id="IPR023753">
    <property type="entry name" value="FAD/NAD-binding_dom"/>
</dbReference>
<evidence type="ECO:0000256" key="6">
    <source>
        <dbReference type="ARBA" id="ARBA00023002"/>
    </source>
</evidence>
<evidence type="ECO:0000313" key="10">
    <source>
        <dbReference type="Proteomes" id="UP000028488"/>
    </source>
</evidence>
<dbReference type="Proteomes" id="UP000028488">
    <property type="component" value="Chromosome"/>
</dbReference>
<feature type="domain" description="FAD/NAD(P)-binding" evidence="8">
    <location>
        <begin position="19"/>
        <end position="241"/>
    </location>
</feature>
<reference evidence="9 10" key="1">
    <citation type="submission" date="2014-07" db="EMBL/GenBank/DDBJ databases">
        <title>Genome Sequence of Rhodococcus opacus Strain R7, a Biodegrader of Mono- and Polycyclic Aromatic Hydrocarbons.</title>
        <authorList>
            <person name="Di Gennaro P."/>
            <person name="Zampolli J."/>
            <person name="Presti I."/>
            <person name="Cappelletti M."/>
            <person name="D'Ursi P."/>
            <person name="Orro A."/>
            <person name="Mezzelani A."/>
            <person name="Milanesi L."/>
        </authorList>
    </citation>
    <scope>NUCLEOTIDE SEQUENCE [LARGE SCALE GENOMIC DNA]</scope>
    <source>
        <strain evidence="9 10">R7</strain>
    </source>
</reference>
<protein>
    <submittedName>
        <fullName evidence="9">Cyclopentanone 1,2-monooxygenase</fullName>
    </submittedName>
</protein>
<dbReference type="PANTHER" id="PTHR43098:SF3">
    <property type="entry name" value="L-ORNITHINE N(5)-MONOOXYGENASE-RELATED"/>
    <property type="match status" value="1"/>
</dbReference>
<comment type="similarity">
    <text evidence="2">Belongs to the FAD-binding monooxygenase family.</text>
</comment>
<dbReference type="RefSeq" id="WP_128638347.1">
    <property type="nucleotide sequence ID" value="NZ_CP008947.1"/>
</dbReference>
<dbReference type="AlphaFoldDB" id="A0A076EAQ4"/>
<keyword evidence="7 9" id="KW-0503">Monooxygenase</keyword>